<proteinExistence type="predicted"/>
<gene>
    <name evidence="1" type="ORF">QOZ95_000187</name>
</gene>
<protein>
    <submittedName>
        <fullName evidence="1">Uncharacterized protein</fullName>
    </submittedName>
</protein>
<accession>A0ABU0KTW3</accession>
<keyword evidence="2" id="KW-1185">Reference proteome</keyword>
<organism evidence="1 2">
    <name type="scientific">Paenibacillus brasilensis</name>
    <dbReference type="NCBI Taxonomy" id="128574"/>
    <lineage>
        <taxon>Bacteria</taxon>
        <taxon>Bacillati</taxon>
        <taxon>Bacillota</taxon>
        <taxon>Bacilli</taxon>
        <taxon>Bacillales</taxon>
        <taxon>Paenibacillaceae</taxon>
        <taxon>Paenibacillus</taxon>
    </lineage>
</organism>
<comment type="caution">
    <text evidence="1">The sequence shown here is derived from an EMBL/GenBank/DDBJ whole genome shotgun (WGS) entry which is preliminary data.</text>
</comment>
<evidence type="ECO:0000313" key="1">
    <source>
        <dbReference type="EMBL" id="MDQ0492040.1"/>
    </source>
</evidence>
<dbReference type="Proteomes" id="UP001242811">
    <property type="component" value="Unassembled WGS sequence"/>
</dbReference>
<name>A0ABU0KTW3_9BACL</name>
<dbReference type="EMBL" id="JAUSWA010000001">
    <property type="protein sequence ID" value="MDQ0492040.1"/>
    <property type="molecule type" value="Genomic_DNA"/>
</dbReference>
<reference evidence="1 2" key="1">
    <citation type="submission" date="2023-07" db="EMBL/GenBank/DDBJ databases">
        <title>Genomic Encyclopedia of Type Strains, Phase IV (KMG-IV): sequencing the most valuable type-strain genomes for metagenomic binning, comparative biology and taxonomic classification.</title>
        <authorList>
            <person name="Goeker M."/>
        </authorList>
    </citation>
    <scope>NUCLEOTIDE SEQUENCE [LARGE SCALE GENOMIC DNA]</scope>
    <source>
        <strain evidence="1 2">DSM 14914</strain>
    </source>
</reference>
<evidence type="ECO:0000313" key="2">
    <source>
        <dbReference type="Proteomes" id="UP001242811"/>
    </source>
</evidence>
<sequence length="60" mass="6357">MTAVLNRALESILIEFVGSALNAGPTHFYGGMIGASVFGFSGSHSAWSRLIDVFLLEGQI</sequence>